<evidence type="ECO:0000313" key="5">
    <source>
        <dbReference type="Proteomes" id="UP000662939"/>
    </source>
</evidence>
<feature type="compositionally biased region" description="Basic and acidic residues" evidence="1">
    <location>
        <begin position="527"/>
        <end position="550"/>
    </location>
</feature>
<feature type="transmembrane region" description="Helical" evidence="2">
    <location>
        <begin position="93"/>
        <end position="113"/>
    </location>
</feature>
<sequence>MSTSPSPNSSQEGRSPEPLGTSHEAAQAQPQNSWPTPPAPHAGSHHGREAHEPYPAAPDAEPPPPQPEHIEAVVAQATVPTDEKKRLHPLTPLLTSVRMLVAIFAAASWQMIIQNNIDVGLYIALATGVIGGISGWLSWMFTGYQFVGRELHITEGVLVRRHRSIPLERLQSVEVAQPLFARPFKLAALRLDVAGAAETEAPLAYMKLHEANHLRSELLRLSHALQGRPPAQETPAATSDAQGLSTPIVQSFHHPARQPSERLLAAVPDGRLIGAHVLDMATGFILLAIGLIVIGSLAPVAYTLLGFTGALFILAIGVISVVSSVLKDWRFTCAEAGDRLWVRRGITERRSQVVPLERVTLVVKESPLWWRMLGWSRVRAATASVGLQGASNLQTSGTVLPVGPDEQATYMASESLRKTNFAQLVLHPVPRRARFRLPATWWVHAAGLNPHVFACQYGLLTRRVLAVPYARIQSVGVVQGPWQRALNLATVKVKIPGGLGLHTAAISRDVAEAMQLAAEIRQRADAAAADERAQREAEAKEWAERDEARWDVSPAMPPAPPAPPQ</sequence>
<accession>A0A895XMQ2</accession>
<feature type="region of interest" description="Disordered" evidence="1">
    <location>
        <begin position="1"/>
        <end position="67"/>
    </location>
</feature>
<feature type="domain" description="YdbS-like PH" evidence="3">
    <location>
        <begin position="139"/>
        <end position="217"/>
    </location>
</feature>
<dbReference type="RefSeq" id="WP_213172645.1">
    <property type="nucleotide sequence ID" value="NZ_CP070496.1"/>
</dbReference>
<dbReference type="Proteomes" id="UP000662939">
    <property type="component" value="Chromosome"/>
</dbReference>
<evidence type="ECO:0000313" key="4">
    <source>
        <dbReference type="EMBL" id="QSB06634.1"/>
    </source>
</evidence>
<dbReference type="KEGG" id="nav:JQS30_06995"/>
<proteinExistence type="predicted"/>
<evidence type="ECO:0000256" key="1">
    <source>
        <dbReference type="SAM" id="MobiDB-lite"/>
    </source>
</evidence>
<keyword evidence="5" id="KW-1185">Reference proteome</keyword>
<feature type="transmembrane region" description="Helical" evidence="2">
    <location>
        <begin position="119"/>
        <end position="139"/>
    </location>
</feature>
<dbReference type="EMBL" id="CP070496">
    <property type="protein sequence ID" value="QSB06634.1"/>
    <property type="molecule type" value="Genomic_DNA"/>
</dbReference>
<evidence type="ECO:0000259" key="3">
    <source>
        <dbReference type="Pfam" id="PF03703"/>
    </source>
</evidence>
<organism evidence="4 5">
    <name type="scientific">Natronoglycomyces albus</name>
    <dbReference type="NCBI Taxonomy" id="2811108"/>
    <lineage>
        <taxon>Bacteria</taxon>
        <taxon>Bacillati</taxon>
        <taxon>Actinomycetota</taxon>
        <taxon>Actinomycetes</taxon>
        <taxon>Glycomycetales</taxon>
        <taxon>Glycomycetaceae</taxon>
        <taxon>Natronoglycomyces</taxon>
    </lineage>
</organism>
<feature type="domain" description="YdbS-like PH" evidence="3">
    <location>
        <begin position="336"/>
        <end position="385"/>
    </location>
</feature>
<keyword evidence="2" id="KW-1133">Transmembrane helix</keyword>
<name>A0A895XMQ2_9ACTN</name>
<feature type="transmembrane region" description="Helical" evidence="2">
    <location>
        <begin position="272"/>
        <end position="294"/>
    </location>
</feature>
<protein>
    <submittedName>
        <fullName evidence="4">PH domain-containing protein</fullName>
    </submittedName>
</protein>
<feature type="region of interest" description="Disordered" evidence="1">
    <location>
        <begin position="527"/>
        <end position="565"/>
    </location>
</feature>
<feature type="compositionally biased region" description="Polar residues" evidence="1">
    <location>
        <begin position="1"/>
        <end position="13"/>
    </location>
</feature>
<dbReference type="PANTHER" id="PTHR34473:SF2">
    <property type="entry name" value="UPF0699 TRANSMEMBRANE PROTEIN YDBT"/>
    <property type="match status" value="1"/>
</dbReference>
<dbReference type="Pfam" id="PF03703">
    <property type="entry name" value="bPH_2"/>
    <property type="match status" value="3"/>
</dbReference>
<keyword evidence="2" id="KW-0472">Membrane</keyword>
<feature type="transmembrane region" description="Helical" evidence="2">
    <location>
        <begin position="300"/>
        <end position="322"/>
    </location>
</feature>
<dbReference type="PANTHER" id="PTHR34473">
    <property type="entry name" value="UPF0699 TRANSMEMBRANE PROTEIN YDBS"/>
    <property type="match status" value="1"/>
</dbReference>
<feature type="domain" description="YdbS-like PH" evidence="3">
    <location>
        <begin position="452"/>
        <end position="517"/>
    </location>
</feature>
<feature type="compositionally biased region" description="Pro residues" evidence="1">
    <location>
        <begin position="555"/>
        <end position="565"/>
    </location>
</feature>
<evidence type="ECO:0000256" key="2">
    <source>
        <dbReference type="SAM" id="Phobius"/>
    </source>
</evidence>
<gene>
    <name evidence="4" type="ORF">JQS30_06995</name>
</gene>
<dbReference type="AlphaFoldDB" id="A0A895XMQ2"/>
<reference evidence="4" key="1">
    <citation type="submission" date="2021-02" db="EMBL/GenBank/DDBJ databases">
        <title>Natronoglycomyces albus gen. nov., sp. nov, a haloalkaliphilic actinobacterium from a soda solonchak soil.</title>
        <authorList>
            <person name="Sorokin D.Y."/>
            <person name="Khijniak T.V."/>
            <person name="Zakharycheva A.P."/>
            <person name="Boueva O.V."/>
            <person name="Ariskina E.V."/>
            <person name="Hahnke R.L."/>
            <person name="Bunk B."/>
            <person name="Sproer C."/>
            <person name="Schumann P."/>
            <person name="Evtushenko L.I."/>
            <person name="Kublanov I.V."/>
        </authorList>
    </citation>
    <scope>NUCLEOTIDE SEQUENCE</scope>
    <source>
        <strain evidence="4">DSM 106290</strain>
    </source>
</reference>
<keyword evidence="2" id="KW-0812">Transmembrane</keyword>
<dbReference type="InterPro" id="IPR005182">
    <property type="entry name" value="YdbS-like_PH"/>
</dbReference>